<dbReference type="Pfam" id="PF00324">
    <property type="entry name" value="AA_permease"/>
    <property type="match status" value="2"/>
</dbReference>
<evidence type="ECO:0000256" key="2">
    <source>
        <dbReference type="ARBA" id="ARBA00022692"/>
    </source>
</evidence>
<proteinExistence type="predicted"/>
<feature type="transmembrane region" description="Helical" evidence="5">
    <location>
        <begin position="634"/>
        <end position="652"/>
    </location>
</feature>
<dbReference type="GO" id="GO:0005886">
    <property type="term" value="C:plasma membrane"/>
    <property type="evidence" value="ECO:0007669"/>
    <property type="project" value="TreeGrafter"/>
</dbReference>
<feature type="transmembrane region" description="Helical" evidence="5">
    <location>
        <begin position="476"/>
        <end position="496"/>
    </location>
</feature>
<dbReference type="GO" id="GO:0015379">
    <property type="term" value="F:potassium:chloride symporter activity"/>
    <property type="evidence" value="ECO:0007669"/>
    <property type="project" value="TreeGrafter"/>
</dbReference>
<feature type="domain" description="SLC12A transporter C-terminal" evidence="7">
    <location>
        <begin position="863"/>
        <end position="937"/>
    </location>
</feature>
<keyword evidence="3 5" id="KW-1133">Transmembrane helix</keyword>
<evidence type="ECO:0000259" key="6">
    <source>
        <dbReference type="Pfam" id="PF00324"/>
    </source>
</evidence>
<dbReference type="WBParaSite" id="MBELARI_LOCUS6206">
    <property type="protein sequence ID" value="MBELARI_LOCUS6206"/>
    <property type="gene ID" value="MBELARI_LOCUS6206"/>
</dbReference>
<evidence type="ECO:0000313" key="8">
    <source>
        <dbReference type="Proteomes" id="UP000887575"/>
    </source>
</evidence>
<dbReference type="PANTHER" id="PTHR11827">
    <property type="entry name" value="SOLUTE CARRIER FAMILY 12, CATION COTRANSPORTERS"/>
    <property type="match status" value="1"/>
</dbReference>
<evidence type="ECO:0000256" key="1">
    <source>
        <dbReference type="ARBA" id="ARBA00004141"/>
    </source>
</evidence>
<feature type="transmembrane region" description="Helical" evidence="5">
    <location>
        <begin position="261"/>
        <end position="280"/>
    </location>
</feature>
<feature type="transmembrane region" description="Helical" evidence="5">
    <location>
        <begin position="576"/>
        <end position="595"/>
    </location>
</feature>
<feature type="transmembrane region" description="Helical" evidence="5">
    <location>
        <begin position="601"/>
        <end position="622"/>
    </location>
</feature>
<dbReference type="AlphaFoldDB" id="A0AAF3FH94"/>
<feature type="domain" description="SLC12A transporter C-terminal" evidence="7">
    <location>
        <begin position="1062"/>
        <end position="1146"/>
    </location>
</feature>
<feature type="domain" description="Amino acid permease/ SLC12A" evidence="6">
    <location>
        <begin position="438"/>
        <end position="715"/>
    </location>
</feature>
<feature type="transmembrane region" description="Helical" evidence="5">
    <location>
        <begin position="286"/>
        <end position="306"/>
    </location>
</feature>
<dbReference type="Gene3D" id="1.20.1740.10">
    <property type="entry name" value="Amino acid/polyamine transporter I"/>
    <property type="match status" value="1"/>
</dbReference>
<dbReference type="GO" id="GO:0006884">
    <property type="term" value="P:cell volume homeostasis"/>
    <property type="evidence" value="ECO:0007669"/>
    <property type="project" value="TreeGrafter"/>
</dbReference>
<accession>A0AAF3FH94</accession>
<keyword evidence="4 5" id="KW-0472">Membrane</keyword>
<organism evidence="8 9">
    <name type="scientific">Mesorhabditis belari</name>
    <dbReference type="NCBI Taxonomy" id="2138241"/>
    <lineage>
        <taxon>Eukaryota</taxon>
        <taxon>Metazoa</taxon>
        <taxon>Ecdysozoa</taxon>
        <taxon>Nematoda</taxon>
        <taxon>Chromadorea</taxon>
        <taxon>Rhabditida</taxon>
        <taxon>Rhabditina</taxon>
        <taxon>Rhabditomorpha</taxon>
        <taxon>Rhabditoidea</taxon>
        <taxon>Rhabditidae</taxon>
        <taxon>Mesorhabditinae</taxon>
        <taxon>Mesorhabditis</taxon>
    </lineage>
</organism>
<feature type="transmembrane region" description="Helical" evidence="5">
    <location>
        <begin position="433"/>
        <end position="456"/>
    </location>
</feature>
<dbReference type="InterPro" id="IPR018491">
    <property type="entry name" value="SLC12_C"/>
</dbReference>
<reference evidence="9" key="1">
    <citation type="submission" date="2024-02" db="UniProtKB">
        <authorList>
            <consortium name="WormBaseParasite"/>
        </authorList>
    </citation>
    <scope>IDENTIFICATION</scope>
</reference>
<dbReference type="InterPro" id="IPR004842">
    <property type="entry name" value="SLC12A_fam"/>
</dbReference>
<dbReference type="GO" id="GO:1990573">
    <property type="term" value="P:potassium ion import across plasma membrane"/>
    <property type="evidence" value="ECO:0007669"/>
    <property type="project" value="TreeGrafter"/>
</dbReference>
<keyword evidence="8" id="KW-1185">Reference proteome</keyword>
<feature type="transmembrane region" description="Helical" evidence="5">
    <location>
        <begin position="194"/>
        <end position="216"/>
    </location>
</feature>
<feature type="transmembrane region" description="Helical" evidence="5">
    <location>
        <begin position="126"/>
        <end position="151"/>
    </location>
</feature>
<dbReference type="Proteomes" id="UP000887575">
    <property type="component" value="Unassembled WGS sequence"/>
</dbReference>
<dbReference type="PANTHER" id="PTHR11827:SF55">
    <property type="entry name" value="POTASSIUM_CHLORIDE COTRANSPORTER 3"/>
    <property type="match status" value="1"/>
</dbReference>
<name>A0AAF3FH94_9BILA</name>
<feature type="domain" description="Amino acid permease/ SLC12A" evidence="6">
    <location>
        <begin position="132"/>
        <end position="305"/>
    </location>
</feature>
<dbReference type="GO" id="GO:0007268">
    <property type="term" value="P:chemical synaptic transmission"/>
    <property type="evidence" value="ECO:0007669"/>
    <property type="project" value="TreeGrafter"/>
</dbReference>
<evidence type="ECO:0000256" key="3">
    <source>
        <dbReference type="ARBA" id="ARBA00022989"/>
    </source>
</evidence>
<dbReference type="GO" id="GO:0045202">
    <property type="term" value="C:synapse"/>
    <property type="evidence" value="ECO:0007669"/>
    <property type="project" value="GOC"/>
</dbReference>
<protein>
    <submittedName>
        <fullName evidence="9">Uncharacterized protein</fullName>
    </submittedName>
</protein>
<keyword evidence="2 5" id="KW-0812">Transmembrane</keyword>
<evidence type="ECO:0000259" key="7">
    <source>
        <dbReference type="Pfam" id="PF03522"/>
    </source>
</evidence>
<evidence type="ECO:0000256" key="5">
    <source>
        <dbReference type="SAM" id="Phobius"/>
    </source>
</evidence>
<comment type="subcellular location">
    <subcellularLocation>
        <location evidence="1">Membrane</location>
        <topology evidence="1">Multi-pass membrane protein</topology>
    </subcellularLocation>
</comment>
<dbReference type="GO" id="GO:0055075">
    <property type="term" value="P:potassium ion homeostasis"/>
    <property type="evidence" value="ECO:0007669"/>
    <property type="project" value="TreeGrafter"/>
</dbReference>
<feature type="transmembrane region" description="Helical" evidence="5">
    <location>
        <begin position="157"/>
        <end position="182"/>
    </location>
</feature>
<evidence type="ECO:0000256" key="4">
    <source>
        <dbReference type="ARBA" id="ARBA00023136"/>
    </source>
</evidence>
<sequence length="1148" mass="127306">MGGLEVVSREGSQCGSIYCEGDEAMGQHMSRQPSLSSFRQKIMESGIGRRFSTVTQVNPSSFRRASNDRRGSIVDDDKGRKFTATFGNLALFKNDDGDGPPASFISAYTTPGPKEKAISEHKKANLGVMLGVYLPTIQHILGVTMFIRLFWVVGLAGLWHTCAILAICCSCTLLTSISLSAVATNGVVESGGAYFMISRNLGAEFGSAVGILFYLANTVASSMYLVGGVEVLLMYIWPELTIGGHEAHTDTTTFGMMTNNYRIWGTIFLIIEVLIVAMGVKFVQLLAPVSLVCVILALTACFAGGVEKAIMGNGQLVCTMDDRLLRTHFLFKQYENEMGKIGNRTLDDACQKHAWIGKAFCDHTKSLTLPKEEAQKEDNEAQEICSEFARTKMAVTPGFPGFNFGTLKENLDPSYMGKNEALPGKKGSEQYEVVQDVTVTFFVLMAIYFPAVTGIMTGANMSGDLKDPQKSIPTGTIAATASTSLIYFALAVLFAASIDRSVLRDKTGRSIDDQMVVAALAWPNKWVVTIGSFLSTFGAALQCLCSAPRLLQSIAKDDVIPTLRPFARVTKNNEPFLGLMLTAFIAECAILLGAVDSIAEVLDFFFLMCYAFVNLICFMHSIMRAPNWRPRFKYYHWSLSLLGAFLCFFIMFASRWEFATIACAMTFAIYKYVEWKGAKKEWGDGIRGLALTTAQYSLMKVEDADPHPKNWRPQLLICLSAQWSKHITDNRAVSLIHLGGQLKAGRGLAIACAFLKGNPEDPKDKSRSLEVKQRVQKDMDTARLKGFGKALFYSPQQLSGVMSAVFQAVGIGGLRPNTVLVNWPNFEDHDEVFLFAEELIHGVRNENCVIVAKGITDFPDYNERLSGYIDIWWVVQDGGILMLIAYLMQQHKVWKSCTLRVFAISETDEQKSEEMRVALQKYIYMLRIDAELFIVNLLDEEISEDVHSRVAEMEAKRKELRECGEIHRSRSTGGFINEGYNNDDTLYGKIHKQKLLPPMTGKPKQLSPISINISEDEETTFSDNQPEADHIETSFFHLTVNGTPTATISSQTTIAEKLYEKPTEDNGSVDPKDLKLNIHKMNTSVRLNNVILENSPNSQLVLLNLPHPPRSREAFIHSYTAYLDVLTENLKRVLFIGGSGKEVISIAS</sequence>
<dbReference type="GO" id="GO:0055064">
    <property type="term" value="P:chloride ion homeostasis"/>
    <property type="evidence" value="ECO:0007669"/>
    <property type="project" value="TreeGrafter"/>
</dbReference>
<dbReference type="InterPro" id="IPR004841">
    <property type="entry name" value="AA-permease/SLC12A_dom"/>
</dbReference>
<evidence type="ECO:0000313" key="9">
    <source>
        <dbReference type="WBParaSite" id="MBELARI_LOCUS6206"/>
    </source>
</evidence>
<dbReference type="Pfam" id="PF03522">
    <property type="entry name" value="SLC12"/>
    <property type="match status" value="2"/>
</dbReference>